<evidence type="ECO:0000313" key="2">
    <source>
        <dbReference type="Proteomes" id="UP000011718"/>
    </source>
</evidence>
<dbReference type="Proteomes" id="UP000011718">
    <property type="component" value="Chromosome"/>
</dbReference>
<dbReference type="HOGENOM" id="CLU_3263804_0_0_2"/>
<reference evidence="1 2" key="1">
    <citation type="journal article" date="2013" name="Genome Announc.">
        <title>Complete Genome of a Methanosarcina mazei Strain Isolated from Sediment Samples from an Amazonian Flooded Area.</title>
        <authorList>
            <person name="Assis das Gracas D."/>
            <person name="Thiago Juca Ramos R."/>
            <person name="Vieira Araujo A.C."/>
            <person name="Zahlouth R."/>
            <person name="Ribeiro Carneiro A."/>
            <person name="Souza Lopes T."/>
            <person name="Azevedo Barauna R."/>
            <person name="Azevedo V."/>
            <person name="Cruz Schneider M.P."/>
            <person name="Pellizari V.H."/>
            <person name="Silva A."/>
        </authorList>
    </citation>
    <scope>NUCLEOTIDE SEQUENCE [LARGE SCALE GENOMIC DNA]</scope>
    <source>
        <strain evidence="1 2">Tuc01</strain>
    </source>
</reference>
<evidence type="ECO:0000313" key="1">
    <source>
        <dbReference type="EMBL" id="AGF96818.1"/>
    </source>
</evidence>
<dbReference type="EMBL" id="CP004144">
    <property type="protein sequence ID" value="AGF96818.1"/>
    <property type="molecule type" value="Genomic_DNA"/>
</dbReference>
<proteinExistence type="predicted"/>
<dbReference type="BioCyc" id="MMAZ1236903:G139K-1384-MONOMER"/>
<name>M1Q9E3_METMZ</name>
<protein>
    <submittedName>
        <fullName evidence="1">Uncharacterized protein</fullName>
    </submittedName>
</protein>
<gene>
    <name evidence="1" type="ORF">MmTuc01_1446</name>
</gene>
<dbReference type="KEGG" id="mmaz:MmTuc01_1446"/>
<dbReference type="AlphaFoldDB" id="M1Q9E3"/>
<accession>M1Q9E3</accession>
<organism evidence="1 2">
    <name type="scientific">Methanosarcina mazei Tuc01</name>
    <dbReference type="NCBI Taxonomy" id="1236903"/>
    <lineage>
        <taxon>Archaea</taxon>
        <taxon>Methanobacteriati</taxon>
        <taxon>Methanobacteriota</taxon>
        <taxon>Stenosarchaea group</taxon>
        <taxon>Methanomicrobia</taxon>
        <taxon>Methanosarcinales</taxon>
        <taxon>Methanosarcinaceae</taxon>
        <taxon>Methanosarcina</taxon>
    </lineage>
</organism>
<sequence>MKTLIIYRLFTELFNYEIGKRGWVLIAKEAKKTEKTLEVLD</sequence>